<accession>A0A484FYS3</accession>
<protein>
    <submittedName>
        <fullName evidence="1">Uncharacterized protein</fullName>
    </submittedName>
</protein>
<reference evidence="2" key="1">
    <citation type="journal article" date="2013" name="New Phytol.">
        <title>Comparative genomic and transcriptomic analyses reveal the hemibiotrophic stage shift of Colletotrichum fungi.</title>
        <authorList>
            <person name="Gan P."/>
            <person name="Ikeda K."/>
            <person name="Irieda H."/>
            <person name="Narusaka M."/>
            <person name="O'Connell R.J."/>
            <person name="Narusaka Y."/>
            <person name="Takano Y."/>
            <person name="Kubo Y."/>
            <person name="Shirasu K."/>
        </authorList>
    </citation>
    <scope>NUCLEOTIDE SEQUENCE [LARGE SCALE GENOMIC DNA]</scope>
    <source>
        <strain evidence="2">104-T / ATCC 96160 / CBS 514.97 / LARS 414 / MAFF 240422</strain>
    </source>
</reference>
<dbReference type="AlphaFoldDB" id="A0A484FYS3"/>
<gene>
    <name evidence="1" type="ORF">Cob_v003990</name>
</gene>
<name>A0A484FYS3_COLOR</name>
<organism evidence="1 2">
    <name type="scientific">Colletotrichum orbiculare (strain 104-T / ATCC 96160 / CBS 514.97 / LARS 414 / MAFF 240422)</name>
    <name type="common">Cucumber anthracnose fungus</name>
    <name type="synonym">Colletotrichum lagenarium</name>
    <dbReference type="NCBI Taxonomy" id="1213857"/>
    <lineage>
        <taxon>Eukaryota</taxon>
        <taxon>Fungi</taxon>
        <taxon>Dikarya</taxon>
        <taxon>Ascomycota</taxon>
        <taxon>Pezizomycotina</taxon>
        <taxon>Sordariomycetes</taxon>
        <taxon>Hypocreomycetidae</taxon>
        <taxon>Glomerellales</taxon>
        <taxon>Glomerellaceae</taxon>
        <taxon>Colletotrichum</taxon>
        <taxon>Colletotrichum orbiculare species complex</taxon>
    </lineage>
</organism>
<comment type="caution">
    <text evidence="1">The sequence shown here is derived from an EMBL/GenBank/DDBJ whole genome shotgun (WGS) entry which is preliminary data.</text>
</comment>
<keyword evidence="2" id="KW-1185">Reference proteome</keyword>
<dbReference type="EMBL" id="AMCV02000007">
    <property type="protein sequence ID" value="TDZ23053.1"/>
    <property type="molecule type" value="Genomic_DNA"/>
</dbReference>
<reference evidence="2" key="2">
    <citation type="journal article" date="2019" name="Mol. Plant Microbe Interact.">
        <title>Genome sequence resources for four phytopathogenic fungi from the Colletotrichum orbiculare species complex.</title>
        <authorList>
            <person name="Gan P."/>
            <person name="Tsushima A."/>
            <person name="Narusaka M."/>
            <person name="Narusaka Y."/>
            <person name="Takano Y."/>
            <person name="Kubo Y."/>
            <person name="Shirasu K."/>
        </authorList>
    </citation>
    <scope>GENOME REANNOTATION</scope>
    <source>
        <strain evidence="2">104-T / ATCC 96160 / CBS 514.97 / LARS 414 / MAFF 240422</strain>
    </source>
</reference>
<evidence type="ECO:0000313" key="2">
    <source>
        <dbReference type="Proteomes" id="UP000014480"/>
    </source>
</evidence>
<dbReference type="Proteomes" id="UP000014480">
    <property type="component" value="Unassembled WGS sequence"/>
</dbReference>
<evidence type="ECO:0000313" key="1">
    <source>
        <dbReference type="EMBL" id="TDZ23053.1"/>
    </source>
</evidence>
<proteinExistence type="predicted"/>
<sequence>MGLFTCCRSPLPDPREDATGRCSPASRRLALFLAVRLIHPDRRSLSVWLTRLIAFIQQTLLLDRTYQHVQSLRELASPWLRPHAAQRPTLL</sequence>